<dbReference type="Gramene" id="GBG80780">
    <property type="protein sequence ID" value="GBG80780"/>
    <property type="gene ID" value="CBR_g31336"/>
</dbReference>
<feature type="coiled-coil region" evidence="1">
    <location>
        <begin position="12"/>
        <end position="90"/>
    </location>
</feature>
<gene>
    <name evidence="3" type="ORF">CBR_g31336</name>
</gene>
<evidence type="ECO:0000256" key="2">
    <source>
        <dbReference type="SAM" id="MobiDB-lite"/>
    </source>
</evidence>
<name>A0A388LEN9_CHABU</name>
<evidence type="ECO:0000313" key="4">
    <source>
        <dbReference type="Proteomes" id="UP000265515"/>
    </source>
</evidence>
<proteinExistence type="predicted"/>
<accession>A0A388LEN9</accession>
<feature type="compositionally biased region" description="Basic and acidic residues" evidence="2">
    <location>
        <begin position="242"/>
        <end position="254"/>
    </location>
</feature>
<comment type="caution">
    <text evidence="3">The sequence shown here is derived from an EMBL/GenBank/DDBJ whole genome shotgun (WGS) entry which is preliminary data.</text>
</comment>
<evidence type="ECO:0000256" key="1">
    <source>
        <dbReference type="SAM" id="Coils"/>
    </source>
</evidence>
<reference evidence="3 4" key="1">
    <citation type="journal article" date="2018" name="Cell">
        <title>The Chara Genome: Secondary Complexity and Implications for Plant Terrestrialization.</title>
        <authorList>
            <person name="Nishiyama T."/>
            <person name="Sakayama H."/>
            <person name="Vries J.D."/>
            <person name="Buschmann H."/>
            <person name="Saint-Marcoux D."/>
            <person name="Ullrich K.K."/>
            <person name="Haas F.B."/>
            <person name="Vanderstraeten L."/>
            <person name="Becker D."/>
            <person name="Lang D."/>
            <person name="Vosolsobe S."/>
            <person name="Rombauts S."/>
            <person name="Wilhelmsson P.K.I."/>
            <person name="Janitza P."/>
            <person name="Kern R."/>
            <person name="Heyl A."/>
            <person name="Rumpler F."/>
            <person name="Villalobos L.I.A.C."/>
            <person name="Clay J.M."/>
            <person name="Skokan R."/>
            <person name="Toyoda A."/>
            <person name="Suzuki Y."/>
            <person name="Kagoshima H."/>
            <person name="Schijlen E."/>
            <person name="Tajeshwar N."/>
            <person name="Catarino B."/>
            <person name="Hetherington A.J."/>
            <person name="Saltykova A."/>
            <person name="Bonnot C."/>
            <person name="Breuninger H."/>
            <person name="Symeonidi A."/>
            <person name="Radhakrishnan G.V."/>
            <person name="Van Nieuwerburgh F."/>
            <person name="Deforce D."/>
            <person name="Chang C."/>
            <person name="Karol K.G."/>
            <person name="Hedrich R."/>
            <person name="Ulvskov P."/>
            <person name="Glockner G."/>
            <person name="Delwiche C.F."/>
            <person name="Petrasek J."/>
            <person name="Van de Peer Y."/>
            <person name="Friml J."/>
            <person name="Beilby M."/>
            <person name="Dolan L."/>
            <person name="Kohara Y."/>
            <person name="Sugano S."/>
            <person name="Fujiyama A."/>
            <person name="Delaux P.-M."/>
            <person name="Quint M."/>
            <person name="TheiBen G."/>
            <person name="Hagemann M."/>
            <person name="Harholt J."/>
            <person name="Dunand C."/>
            <person name="Zachgo S."/>
            <person name="Langdale J."/>
            <person name="Maumus F."/>
            <person name="Straeten D.V.D."/>
            <person name="Gould S.B."/>
            <person name="Rensing S.A."/>
        </authorList>
    </citation>
    <scope>NUCLEOTIDE SEQUENCE [LARGE SCALE GENOMIC DNA]</scope>
    <source>
        <strain evidence="3 4">S276</strain>
    </source>
</reference>
<dbReference type="EMBL" id="BFEA01000356">
    <property type="protein sequence ID" value="GBG80780.1"/>
    <property type="molecule type" value="Genomic_DNA"/>
</dbReference>
<organism evidence="3 4">
    <name type="scientific">Chara braunii</name>
    <name type="common">Braun's stonewort</name>
    <dbReference type="NCBI Taxonomy" id="69332"/>
    <lineage>
        <taxon>Eukaryota</taxon>
        <taxon>Viridiplantae</taxon>
        <taxon>Streptophyta</taxon>
        <taxon>Charophyceae</taxon>
        <taxon>Charales</taxon>
        <taxon>Characeae</taxon>
        <taxon>Chara</taxon>
    </lineage>
</organism>
<feature type="region of interest" description="Disordered" evidence="2">
    <location>
        <begin position="240"/>
        <end position="263"/>
    </location>
</feature>
<protein>
    <submittedName>
        <fullName evidence="3">Uncharacterized protein</fullName>
    </submittedName>
</protein>
<evidence type="ECO:0000313" key="3">
    <source>
        <dbReference type="EMBL" id="GBG80780.1"/>
    </source>
</evidence>
<feature type="region of interest" description="Disordered" evidence="2">
    <location>
        <begin position="97"/>
        <end position="142"/>
    </location>
</feature>
<keyword evidence="4" id="KW-1185">Reference proteome</keyword>
<sequence length="263" mass="30727">MAAMTSQLKTLHDKLIRQMEDVRAKVQTKDQQKEDVGTLRNEVMELEKELAKEDSPEKERDDLQRKLVNLKKMKEERDRAHVKKKVVEHEIEWEMEQTRRELEEDDQFAPSSSARPRRRPGFGTPSTPVRPRQQQRVRQPDLGIRIKEPRTPRTPRTRAQTRKNLLADTGMLISGWKEIKDNGSKSSVVDFCMSMRSYLRTRSMAELQCLCKEEQIEYVARDKDIKELIGGRMQEAILRTSTRNDKEAEARSSPEIDPDLVDN</sequence>
<keyword evidence="1" id="KW-0175">Coiled coil</keyword>
<dbReference type="AlphaFoldDB" id="A0A388LEN9"/>
<dbReference type="Proteomes" id="UP000265515">
    <property type="component" value="Unassembled WGS sequence"/>
</dbReference>